<protein>
    <submittedName>
        <fullName evidence="2">Uncharacterized protein</fullName>
    </submittedName>
</protein>
<organism evidence="2">
    <name type="scientific">Helicotheca tamesis</name>
    <dbReference type="NCBI Taxonomy" id="374047"/>
    <lineage>
        <taxon>Eukaryota</taxon>
        <taxon>Sar</taxon>
        <taxon>Stramenopiles</taxon>
        <taxon>Ochrophyta</taxon>
        <taxon>Bacillariophyta</taxon>
        <taxon>Mediophyceae</taxon>
        <taxon>Lithodesmiophycidae</taxon>
        <taxon>Lithodesmiales</taxon>
        <taxon>Lithodesmiaceae</taxon>
        <taxon>Helicotheca</taxon>
    </lineage>
</organism>
<name>A0A7S2H0N7_9STRA</name>
<dbReference type="AlphaFoldDB" id="A0A7S2H0N7"/>
<dbReference type="EMBL" id="HBGV01004568">
    <property type="protein sequence ID" value="CAD9477146.1"/>
    <property type="molecule type" value="Transcribed_RNA"/>
</dbReference>
<feature type="chain" id="PRO_5030833192" evidence="1">
    <location>
        <begin position="28"/>
        <end position="462"/>
    </location>
</feature>
<evidence type="ECO:0000313" key="2">
    <source>
        <dbReference type="EMBL" id="CAD9477146.1"/>
    </source>
</evidence>
<accession>A0A7S2H0N7</accession>
<reference evidence="2" key="1">
    <citation type="submission" date="2021-01" db="EMBL/GenBank/DDBJ databases">
        <authorList>
            <person name="Corre E."/>
            <person name="Pelletier E."/>
            <person name="Niang G."/>
            <person name="Scheremetjew M."/>
            <person name="Finn R."/>
            <person name="Kale V."/>
            <person name="Holt S."/>
            <person name="Cochrane G."/>
            <person name="Meng A."/>
            <person name="Brown T."/>
            <person name="Cohen L."/>
        </authorList>
    </citation>
    <scope>NUCLEOTIDE SEQUENCE</scope>
    <source>
        <strain evidence="2">CCMP826</strain>
    </source>
</reference>
<sequence length="462" mass="51479">MMYHSSSLVVPISALVLFSSAPSPATTASHNTAALNSFQNTLSTLPSCPLGEAFPIQHTDAVCNRVHANSEEVRMLRKKPPHLAGISGREAVQKLAEEATWVCPDDNSILDDVENDTIGHMTTWIVKNEASTPVSIAYVDRKRNNLEVSAKNGRISPAHIDPHSVLRPGEWTSFHTFQGHIFHVRELIDIGGGVLSPGRVLLRHQPGLIPIGKRGSNEKMHCPSSALYDPIPELLENENYPHENHPHQRTLENQNEFCNVLHRGFVNRVGCPLDIYFAGSSSTSRKTSQCMERESNFTSSESVVDPSVACSETFKMHLGVNPSPQNYLDDWDSPIKFEGSYLTHRFVARMRHDPRIVVDEIVMEPHVIRDCPVKRREASKMVQKEKVVQEVVVGVEEKPASLDRYVPVIDGYYENSTTDLYRQMNGIRMNITAMASSIEADEISMIVPEGYGSAKVVFMAES</sequence>
<feature type="signal peptide" evidence="1">
    <location>
        <begin position="1"/>
        <end position="27"/>
    </location>
</feature>
<evidence type="ECO:0000256" key="1">
    <source>
        <dbReference type="SAM" id="SignalP"/>
    </source>
</evidence>
<gene>
    <name evidence="2" type="ORF">HTAM1171_LOCUS2758</name>
</gene>
<keyword evidence="1" id="KW-0732">Signal</keyword>
<proteinExistence type="predicted"/>